<keyword evidence="4 5" id="KW-0472">Membrane</keyword>
<feature type="transmembrane region" description="Helical" evidence="5">
    <location>
        <begin position="106"/>
        <end position="124"/>
    </location>
</feature>
<evidence type="ECO:0000256" key="5">
    <source>
        <dbReference type="SAM" id="Phobius"/>
    </source>
</evidence>
<feature type="transmembrane region" description="Helical" evidence="5">
    <location>
        <begin position="397"/>
        <end position="418"/>
    </location>
</feature>
<keyword evidence="2 5" id="KW-0812">Transmembrane</keyword>
<dbReference type="InterPro" id="IPR036259">
    <property type="entry name" value="MFS_trans_sf"/>
</dbReference>
<evidence type="ECO:0000256" key="1">
    <source>
        <dbReference type="ARBA" id="ARBA00004141"/>
    </source>
</evidence>
<feature type="transmembrane region" description="Helical" evidence="5">
    <location>
        <begin position="232"/>
        <end position="254"/>
    </location>
</feature>
<feature type="transmembrane region" description="Helical" evidence="5">
    <location>
        <begin position="369"/>
        <end position="385"/>
    </location>
</feature>
<evidence type="ECO:0000259" key="6">
    <source>
        <dbReference type="PROSITE" id="PS50850"/>
    </source>
</evidence>
<dbReference type="PANTHER" id="PTHR23501:SF102">
    <property type="entry name" value="DRUG TRANSPORTER, PUTATIVE (AFU_ORTHOLOGUE AFUA_3G08530)-RELATED"/>
    <property type="match status" value="1"/>
</dbReference>
<feature type="transmembrane region" description="Helical" evidence="5">
    <location>
        <begin position="74"/>
        <end position="94"/>
    </location>
</feature>
<dbReference type="PANTHER" id="PTHR23501">
    <property type="entry name" value="MAJOR FACILITATOR SUPERFAMILY"/>
    <property type="match status" value="1"/>
</dbReference>
<dbReference type="Gene3D" id="1.20.1250.20">
    <property type="entry name" value="MFS general substrate transporter like domains"/>
    <property type="match status" value="2"/>
</dbReference>
<evidence type="ECO:0000313" key="8">
    <source>
        <dbReference type="Proteomes" id="UP000310189"/>
    </source>
</evidence>
<dbReference type="OrthoDB" id="10021397at2759"/>
<dbReference type="GO" id="GO:0005886">
    <property type="term" value="C:plasma membrane"/>
    <property type="evidence" value="ECO:0007669"/>
    <property type="project" value="TreeGrafter"/>
</dbReference>
<comment type="subcellular location">
    <subcellularLocation>
        <location evidence="1">Membrane</location>
        <topology evidence="1">Multi-pass membrane protein</topology>
    </subcellularLocation>
</comment>
<protein>
    <recommendedName>
        <fullName evidence="6">Major facilitator superfamily (MFS) profile domain-containing protein</fullName>
    </recommendedName>
</protein>
<evidence type="ECO:0000313" key="7">
    <source>
        <dbReference type="EMBL" id="TIA87291.1"/>
    </source>
</evidence>
<proteinExistence type="predicted"/>
<feature type="transmembrane region" description="Helical" evidence="5">
    <location>
        <begin position="191"/>
        <end position="212"/>
    </location>
</feature>
<dbReference type="Pfam" id="PF07690">
    <property type="entry name" value="MFS_1"/>
    <property type="match status" value="1"/>
</dbReference>
<dbReference type="Proteomes" id="UP000310189">
    <property type="component" value="Unassembled WGS sequence"/>
</dbReference>
<dbReference type="PROSITE" id="PS50850">
    <property type="entry name" value="MFS"/>
    <property type="match status" value="1"/>
</dbReference>
<evidence type="ECO:0000256" key="4">
    <source>
        <dbReference type="ARBA" id="ARBA00023136"/>
    </source>
</evidence>
<feature type="transmembrane region" description="Helical" evidence="5">
    <location>
        <begin position="36"/>
        <end position="62"/>
    </location>
</feature>
<dbReference type="AlphaFoldDB" id="A0A4T0FGJ4"/>
<dbReference type="InterPro" id="IPR011701">
    <property type="entry name" value="MFS"/>
</dbReference>
<comment type="caution">
    <text evidence="7">The sequence shown here is derived from an EMBL/GenBank/DDBJ whole genome shotgun (WGS) entry which is preliminary data.</text>
</comment>
<dbReference type="PRINTS" id="PR01036">
    <property type="entry name" value="TCRTETB"/>
</dbReference>
<dbReference type="EMBL" id="SPNW01000059">
    <property type="protein sequence ID" value="TIA87291.1"/>
    <property type="molecule type" value="Genomic_DNA"/>
</dbReference>
<reference evidence="7 8" key="1">
    <citation type="submission" date="2019-03" db="EMBL/GenBank/DDBJ databases">
        <title>Sequencing 23 genomes of Wallemia ichthyophaga.</title>
        <authorList>
            <person name="Gostincar C."/>
        </authorList>
    </citation>
    <scope>NUCLEOTIDE SEQUENCE [LARGE SCALE GENOMIC DNA]</scope>
    <source>
        <strain evidence="7 8">EXF-5753</strain>
    </source>
</reference>
<keyword evidence="3 5" id="KW-1133">Transmembrane helix</keyword>
<gene>
    <name evidence="7" type="ORF">E3P99_03250</name>
</gene>
<sequence>MSKDGIDGARSSERGDVCDRELSRSDEVHVIPRNNLWLSIPGLLIVTFLGSLDNTIVSTALPTISQDLQSSSQSAYSAVGIIYLLTCTVIIPVTGKFTDIFGMKPMLYSGIALFVLSSGLCGAARNMTQLIAFRGMQGLGRGMMRVSTQIIISNIITLQDRGLINSVIGTVHSLSNALGPLIGGAIVENIPWSWCFWINLPSSAVAVVLIFYVNVNQPIHASFGDKFKTFDFLGLVLIVGGSIAVLLGFSFASALSWKHAATISLLAVGWVTLIAFGFWQVKAERIGLSPIVPPRLFKSITPTAILIGCATHSMAFYIIGFYMPLYFQWAKLDSALIAGLHVLPFAAGSSLFSIVYGYLLSKYKRYRPILWPCWVIYLLGNALIINLDANSSMAKQVLYLLVIALGNGGLFSTPLTALQACMTLKQTNTSTSSFTFVRDLAGTMGISLGGLIIHSQAVRRLSHIDGAERFIDLSQVEALRDADVSDSLRAAVQQAYSKAIATTFIFTSCVIAVGFISSLFIKKYTLDVKNVKEDDAEKEEDCKTKDVDSPALTLIATPSDTASTYSKDMDKKRFV</sequence>
<dbReference type="InterPro" id="IPR020846">
    <property type="entry name" value="MFS_dom"/>
</dbReference>
<feature type="transmembrane region" description="Helical" evidence="5">
    <location>
        <begin position="300"/>
        <end position="323"/>
    </location>
</feature>
<organism evidence="7 8">
    <name type="scientific">Wallemia hederae</name>
    <dbReference type="NCBI Taxonomy" id="1540922"/>
    <lineage>
        <taxon>Eukaryota</taxon>
        <taxon>Fungi</taxon>
        <taxon>Dikarya</taxon>
        <taxon>Basidiomycota</taxon>
        <taxon>Wallemiomycotina</taxon>
        <taxon>Wallemiomycetes</taxon>
        <taxon>Wallemiales</taxon>
        <taxon>Wallemiaceae</taxon>
        <taxon>Wallemia</taxon>
    </lineage>
</organism>
<dbReference type="SUPFAM" id="SSF103473">
    <property type="entry name" value="MFS general substrate transporter"/>
    <property type="match status" value="1"/>
</dbReference>
<evidence type="ECO:0000256" key="2">
    <source>
        <dbReference type="ARBA" id="ARBA00022692"/>
    </source>
</evidence>
<feature type="transmembrane region" description="Helical" evidence="5">
    <location>
        <begin position="260"/>
        <end position="279"/>
    </location>
</feature>
<name>A0A4T0FGJ4_9BASI</name>
<keyword evidence="8" id="KW-1185">Reference proteome</keyword>
<feature type="transmembrane region" description="Helical" evidence="5">
    <location>
        <begin position="499"/>
        <end position="521"/>
    </location>
</feature>
<feature type="transmembrane region" description="Helical" evidence="5">
    <location>
        <begin position="335"/>
        <end position="357"/>
    </location>
</feature>
<accession>A0A4T0FGJ4</accession>
<feature type="domain" description="Major facilitator superfamily (MFS) profile" evidence="6">
    <location>
        <begin position="39"/>
        <end position="526"/>
    </location>
</feature>
<dbReference type="GO" id="GO:0022857">
    <property type="term" value="F:transmembrane transporter activity"/>
    <property type="evidence" value="ECO:0007669"/>
    <property type="project" value="InterPro"/>
</dbReference>
<evidence type="ECO:0000256" key="3">
    <source>
        <dbReference type="ARBA" id="ARBA00022989"/>
    </source>
</evidence>